<dbReference type="NCBIfam" id="TIGR01120">
    <property type="entry name" value="rpiB"/>
    <property type="match status" value="1"/>
</dbReference>
<dbReference type="EMBL" id="DVOF01000090">
    <property type="protein sequence ID" value="HIV02555.1"/>
    <property type="molecule type" value="Genomic_DNA"/>
</dbReference>
<dbReference type="SUPFAM" id="SSF89623">
    <property type="entry name" value="Ribose/Galactose isomerase RpiB/AlsB"/>
    <property type="match status" value="1"/>
</dbReference>
<dbReference type="InterPro" id="IPR036569">
    <property type="entry name" value="RpiB_LacA_LacB_sf"/>
</dbReference>
<dbReference type="GO" id="GO:0009052">
    <property type="term" value="P:pentose-phosphate shunt, non-oxidative branch"/>
    <property type="evidence" value="ECO:0007669"/>
    <property type="project" value="TreeGrafter"/>
</dbReference>
<reference evidence="5" key="1">
    <citation type="submission" date="2020-10" db="EMBL/GenBank/DDBJ databases">
        <authorList>
            <person name="Gilroy R."/>
        </authorList>
    </citation>
    <scope>NUCLEOTIDE SEQUENCE</scope>
    <source>
        <strain evidence="5">4920</strain>
    </source>
</reference>
<feature type="binding site" evidence="4">
    <location>
        <begin position="65"/>
        <end position="69"/>
    </location>
    <ligand>
        <name>D-ribulose 5-phosphate</name>
        <dbReference type="ChEBI" id="CHEBI:58121"/>
    </ligand>
</feature>
<dbReference type="GO" id="GO:0019316">
    <property type="term" value="P:D-allose catabolic process"/>
    <property type="evidence" value="ECO:0007669"/>
    <property type="project" value="TreeGrafter"/>
</dbReference>
<dbReference type="AlphaFoldDB" id="A0A9D1NGP6"/>
<feature type="binding site" evidence="4">
    <location>
        <position position="108"/>
    </location>
    <ligand>
        <name>D-ribulose 5-phosphate</name>
        <dbReference type="ChEBI" id="CHEBI:58121"/>
    </ligand>
</feature>
<evidence type="ECO:0000313" key="6">
    <source>
        <dbReference type="Proteomes" id="UP000886743"/>
    </source>
</evidence>
<dbReference type="PIRSF" id="PIRSF005384">
    <property type="entry name" value="RpiB_LacA_B"/>
    <property type="match status" value="1"/>
</dbReference>
<evidence type="ECO:0000256" key="3">
    <source>
        <dbReference type="PIRSR" id="PIRSR005384-1"/>
    </source>
</evidence>
<protein>
    <submittedName>
        <fullName evidence="5">Ribose 5-phosphate isomerase B</fullName>
        <ecNumber evidence="5">5.3.1.6</ecNumber>
    </submittedName>
</protein>
<dbReference type="EC" id="5.3.1.6" evidence="5"/>
<evidence type="ECO:0000256" key="4">
    <source>
        <dbReference type="PIRSR" id="PIRSR005384-2"/>
    </source>
</evidence>
<dbReference type="PANTHER" id="PTHR30345:SF0">
    <property type="entry name" value="DNA DAMAGE-REPAIR_TOLERATION PROTEIN DRT102"/>
    <property type="match status" value="1"/>
</dbReference>
<accession>A0A9D1NGP6</accession>
<dbReference type="InterPro" id="IPR003500">
    <property type="entry name" value="RpiB_LacA_LacB"/>
</dbReference>
<feature type="binding site" evidence="4">
    <location>
        <begin position="7"/>
        <end position="8"/>
    </location>
    <ligand>
        <name>D-ribulose 5-phosphate</name>
        <dbReference type="ChEBI" id="CHEBI:58121"/>
    </ligand>
</feature>
<dbReference type="NCBIfam" id="NF004051">
    <property type="entry name" value="PRK05571.1"/>
    <property type="match status" value="1"/>
</dbReference>
<evidence type="ECO:0000256" key="2">
    <source>
        <dbReference type="ARBA" id="ARBA00023235"/>
    </source>
</evidence>
<dbReference type="Proteomes" id="UP000886743">
    <property type="component" value="Unassembled WGS sequence"/>
</dbReference>
<sequence length="144" mass="15430">MIAIGSDHGGYELKREIIQYLEKKEIPVLDCGCYSPDAVDYPDIAVKVCDKVTGGECELGILICGTGIGISMAANKMHGIRAALCHSTFDGRMARMHNNANVLCLGGRTTGVSIALDIVDAFVGAEFEGGRHEKRVGKIMSIEE</sequence>
<dbReference type="Pfam" id="PF02502">
    <property type="entry name" value="LacAB_rpiB"/>
    <property type="match status" value="1"/>
</dbReference>
<comment type="similarity">
    <text evidence="1">Belongs to the LacAB/RpiB family.</text>
</comment>
<dbReference type="NCBIfam" id="TIGR00689">
    <property type="entry name" value="rpiB_lacA_lacB"/>
    <property type="match status" value="1"/>
</dbReference>
<reference evidence="5" key="2">
    <citation type="journal article" date="2021" name="PeerJ">
        <title>Extensive microbial diversity within the chicken gut microbiome revealed by metagenomics and culture.</title>
        <authorList>
            <person name="Gilroy R."/>
            <person name="Ravi A."/>
            <person name="Getino M."/>
            <person name="Pursley I."/>
            <person name="Horton D.L."/>
            <person name="Alikhan N.F."/>
            <person name="Baker D."/>
            <person name="Gharbi K."/>
            <person name="Hall N."/>
            <person name="Watson M."/>
            <person name="Adriaenssens E.M."/>
            <person name="Foster-Nyarko E."/>
            <person name="Jarju S."/>
            <person name="Secka A."/>
            <person name="Antonio M."/>
            <person name="Oren A."/>
            <person name="Chaudhuri R.R."/>
            <person name="La Ragione R."/>
            <person name="Hildebrand F."/>
            <person name="Pallen M.J."/>
        </authorList>
    </citation>
    <scope>NUCLEOTIDE SEQUENCE</scope>
    <source>
        <strain evidence="5">4920</strain>
    </source>
</reference>
<dbReference type="PANTHER" id="PTHR30345">
    <property type="entry name" value="RIBOSE-5-PHOSPHATE ISOMERASE B"/>
    <property type="match status" value="1"/>
</dbReference>
<evidence type="ECO:0000256" key="1">
    <source>
        <dbReference type="ARBA" id="ARBA00008754"/>
    </source>
</evidence>
<feature type="binding site" evidence="4">
    <location>
        <position position="98"/>
    </location>
    <ligand>
        <name>D-ribulose 5-phosphate</name>
        <dbReference type="ChEBI" id="CHEBI:58121"/>
    </ligand>
</feature>
<dbReference type="Gene3D" id="3.40.1400.10">
    <property type="entry name" value="Sugar-phosphate isomerase, RpiB/LacA/LacB"/>
    <property type="match status" value="1"/>
</dbReference>
<name>A0A9D1NGP6_9FIRM</name>
<evidence type="ECO:0000313" key="5">
    <source>
        <dbReference type="EMBL" id="HIV02555.1"/>
    </source>
</evidence>
<keyword evidence="2 5" id="KW-0413">Isomerase</keyword>
<proteinExistence type="inferred from homology"/>
<dbReference type="GO" id="GO:0004751">
    <property type="term" value="F:ribose-5-phosphate isomerase activity"/>
    <property type="evidence" value="ECO:0007669"/>
    <property type="project" value="UniProtKB-EC"/>
</dbReference>
<comment type="caution">
    <text evidence="5">The sequence shown here is derived from an EMBL/GenBank/DDBJ whole genome shotgun (WGS) entry which is preliminary data.</text>
</comment>
<gene>
    <name evidence="5" type="primary">rpiB</name>
    <name evidence="5" type="ORF">IAC74_03200</name>
</gene>
<feature type="active site" description="Proton donor" evidence="3">
    <location>
        <position position="97"/>
    </location>
</feature>
<feature type="binding site" evidence="4">
    <location>
        <position position="135"/>
    </location>
    <ligand>
        <name>D-ribulose 5-phosphate</name>
        <dbReference type="ChEBI" id="CHEBI:58121"/>
    </ligand>
</feature>
<feature type="binding site" evidence="4">
    <location>
        <position position="131"/>
    </location>
    <ligand>
        <name>D-ribulose 5-phosphate</name>
        <dbReference type="ChEBI" id="CHEBI:58121"/>
    </ligand>
</feature>
<organism evidence="5 6">
    <name type="scientific">Candidatus Aphodoplasma excrementigallinarum</name>
    <dbReference type="NCBI Taxonomy" id="2840673"/>
    <lineage>
        <taxon>Bacteria</taxon>
        <taxon>Bacillati</taxon>
        <taxon>Bacillota</taxon>
        <taxon>Clostridia</taxon>
        <taxon>Eubacteriales</taxon>
        <taxon>Candidatus Aphodoplasma</taxon>
    </lineage>
</organism>
<dbReference type="InterPro" id="IPR004785">
    <property type="entry name" value="RpiB"/>
</dbReference>
<feature type="active site" description="Proton acceptor" evidence="3">
    <location>
        <position position="64"/>
    </location>
</feature>